<sequence>MVGAPPIPSPSLKRGEEKVERHTRWFGSGGGNSSLSEGVKLNEIVGAGWRPRWFVLHNNVLSYYKIHGPTASSSIAKTGHSAKVSRMKTLHLRAETGDQ</sequence>
<dbReference type="Proteomes" id="UP000729402">
    <property type="component" value="Unassembled WGS sequence"/>
</dbReference>
<reference evidence="3" key="1">
    <citation type="journal article" date="2021" name="bioRxiv">
        <title>Whole Genome Assembly and Annotation of Northern Wild Rice, Zizania palustris L., Supports a Whole Genome Duplication in the Zizania Genus.</title>
        <authorList>
            <person name="Haas M."/>
            <person name="Kono T."/>
            <person name="Macchietto M."/>
            <person name="Millas R."/>
            <person name="McGilp L."/>
            <person name="Shao M."/>
            <person name="Duquette J."/>
            <person name="Hirsch C.N."/>
            <person name="Kimball J."/>
        </authorList>
    </citation>
    <scope>NUCLEOTIDE SEQUENCE</scope>
    <source>
        <tissue evidence="3">Fresh leaf tissue</tissue>
    </source>
</reference>
<gene>
    <name evidence="3" type="ORF">GUJ93_ZPchr0009g1573</name>
</gene>
<keyword evidence="4" id="KW-1185">Reference proteome</keyword>
<feature type="region of interest" description="Disordered" evidence="1">
    <location>
        <begin position="1"/>
        <end position="37"/>
    </location>
</feature>
<reference evidence="3" key="2">
    <citation type="submission" date="2021-02" db="EMBL/GenBank/DDBJ databases">
        <authorList>
            <person name="Kimball J.A."/>
            <person name="Haas M.W."/>
            <person name="Macchietto M."/>
            <person name="Kono T."/>
            <person name="Duquette J."/>
            <person name="Shao M."/>
        </authorList>
    </citation>
    <scope>NUCLEOTIDE SEQUENCE</scope>
    <source>
        <tissue evidence="3">Fresh leaf tissue</tissue>
    </source>
</reference>
<dbReference type="EMBL" id="JAAALK010000289">
    <property type="protein sequence ID" value="KAG8051187.1"/>
    <property type="molecule type" value="Genomic_DNA"/>
</dbReference>
<evidence type="ECO:0000313" key="4">
    <source>
        <dbReference type="Proteomes" id="UP000729402"/>
    </source>
</evidence>
<name>A0A8J5RP70_ZIZPA</name>
<protein>
    <recommendedName>
        <fullName evidence="2">PH domain-containing protein</fullName>
    </recommendedName>
</protein>
<accession>A0A8J5RP70</accession>
<dbReference type="OrthoDB" id="14833at2759"/>
<feature type="domain" description="PH" evidence="2">
    <location>
        <begin position="42"/>
        <end position="71"/>
    </location>
</feature>
<feature type="compositionally biased region" description="Basic and acidic residues" evidence="1">
    <location>
        <begin position="13"/>
        <end position="23"/>
    </location>
</feature>
<organism evidence="3 4">
    <name type="scientific">Zizania palustris</name>
    <name type="common">Northern wild rice</name>
    <dbReference type="NCBI Taxonomy" id="103762"/>
    <lineage>
        <taxon>Eukaryota</taxon>
        <taxon>Viridiplantae</taxon>
        <taxon>Streptophyta</taxon>
        <taxon>Embryophyta</taxon>
        <taxon>Tracheophyta</taxon>
        <taxon>Spermatophyta</taxon>
        <taxon>Magnoliopsida</taxon>
        <taxon>Liliopsida</taxon>
        <taxon>Poales</taxon>
        <taxon>Poaceae</taxon>
        <taxon>BOP clade</taxon>
        <taxon>Oryzoideae</taxon>
        <taxon>Oryzeae</taxon>
        <taxon>Zizaniinae</taxon>
        <taxon>Zizania</taxon>
    </lineage>
</organism>
<dbReference type="Pfam" id="PF00169">
    <property type="entry name" value="PH"/>
    <property type="match status" value="1"/>
</dbReference>
<evidence type="ECO:0000256" key="1">
    <source>
        <dbReference type="SAM" id="MobiDB-lite"/>
    </source>
</evidence>
<dbReference type="AlphaFoldDB" id="A0A8J5RP70"/>
<comment type="caution">
    <text evidence="3">The sequence shown here is derived from an EMBL/GenBank/DDBJ whole genome shotgun (WGS) entry which is preliminary data.</text>
</comment>
<evidence type="ECO:0000259" key="2">
    <source>
        <dbReference type="Pfam" id="PF00169"/>
    </source>
</evidence>
<evidence type="ECO:0000313" key="3">
    <source>
        <dbReference type="EMBL" id="KAG8051187.1"/>
    </source>
</evidence>
<proteinExistence type="predicted"/>
<dbReference type="InterPro" id="IPR001849">
    <property type="entry name" value="PH_domain"/>
</dbReference>